<keyword evidence="3" id="KW-0963">Cytoplasm</keyword>
<comment type="subcellular location">
    <subcellularLocation>
        <location evidence="2">Cytoplasm</location>
    </subcellularLocation>
    <subcellularLocation>
        <location evidence="1">Nucleus</location>
    </subcellularLocation>
</comment>
<reference evidence="6 7" key="1">
    <citation type="journal article" date="2021" name="bioRxiv">
        <title>Chromosome-scale and haplotype-resolved genome assembly of a tetraploid potato cultivar.</title>
        <authorList>
            <person name="Sun H."/>
            <person name="Jiao W.-B."/>
            <person name="Krause K."/>
            <person name="Campoy J.A."/>
            <person name="Goel M."/>
            <person name="Folz-Donahue K."/>
            <person name="Kukat C."/>
            <person name="Huettel B."/>
            <person name="Schneeberger K."/>
        </authorList>
    </citation>
    <scope>NUCLEOTIDE SEQUENCE [LARGE SCALE GENOMIC DNA]</scope>
    <source>
        <strain evidence="6">SolTubOtavaFocal</strain>
        <tissue evidence="6">Leaves</tissue>
    </source>
</reference>
<gene>
    <name evidence="6" type="ORF">KY290_026026</name>
</gene>
<evidence type="ECO:0000256" key="3">
    <source>
        <dbReference type="ARBA" id="ARBA00022490"/>
    </source>
</evidence>
<comment type="caution">
    <text evidence="6">The sequence shown here is derived from an EMBL/GenBank/DDBJ whole genome shotgun (WGS) entry which is preliminary data.</text>
</comment>
<evidence type="ECO:0000313" key="6">
    <source>
        <dbReference type="EMBL" id="KAH0755756.1"/>
    </source>
</evidence>
<evidence type="ECO:0000256" key="5">
    <source>
        <dbReference type="SAM" id="MobiDB-lite"/>
    </source>
</evidence>
<dbReference type="PANTHER" id="PTHR31250:SF40">
    <property type="entry name" value="IQ DOMAIN-CONTAINING PROTEIN IQM3-LIKE"/>
    <property type="match status" value="1"/>
</dbReference>
<evidence type="ECO:0000256" key="1">
    <source>
        <dbReference type="ARBA" id="ARBA00004123"/>
    </source>
</evidence>
<name>A0ABQ7UV85_SOLTU</name>
<feature type="compositionally biased region" description="Polar residues" evidence="5">
    <location>
        <begin position="271"/>
        <end position="280"/>
    </location>
</feature>
<feature type="region of interest" description="Disordered" evidence="5">
    <location>
        <begin position="271"/>
        <end position="290"/>
    </location>
</feature>
<dbReference type="Proteomes" id="UP000826656">
    <property type="component" value="Unassembled WGS sequence"/>
</dbReference>
<sequence length="440" mass="49512">MLADSAVVAEALWWQAIDYARLNHSTVSFFNFLKPETASSRWNRISLNASKVGKGLSKDAKAQKLAFQHWIEAIDPRHRYGHNLHIYYQEWCKTESGQPFFFWLDLGDGKKVDLEECPRSKLQKQSIKYLGPQEREHYEYIVAEGEIVHEKTGNVLDTTKGLPGAKWIFVMSTSRRLYAGEKKKGMFHHSSFLAGGATSAAGRLVVKDGRVMSISAYSGHYRPTEDRLDSLLSFLNENGVNLDEVEIRKSNEDYGSYGDGKSIGSGYTSDFSALSDSPSQADLPKEEKTDLPLESARNLVAQTSNYNRSLSGSLQIPIAEVPRTPILRRIHSEKFTKSYQLPLVWSTGAGPRIGCFADFPAELRWQALELTNLSPRLVLYDLLPCRFVLLSLSLSTSWRWLHNSSIASVNACSEDFTMFITRSGKQKNNPEPGDESRNPK</sequence>
<keyword evidence="7" id="KW-1185">Reference proteome</keyword>
<evidence type="ECO:0000256" key="2">
    <source>
        <dbReference type="ARBA" id="ARBA00004496"/>
    </source>
</evidence>
<evidence type="ECO:0000256" key="4">
    <source>
        <dbReference type="ARBA" id="ARBA00023242"/>
    </source>
</evidence>
<dbReference type="InterPro" id="IPR044159">
    <property type="entry name" value="IQM"/>
</dbReference>
<protein>
    <recommendedName>
        <fullName evidence="8">Calmodulin binding protein</fullName>
    </recommendedName>
</protein>
<dbReference type="EMBL" id="JAIVGD010000018">
    <property type="protein sequence ID" value="KAH0755756.1"/>
    <property type="molecule type" value="Genomic_DNA"/>
</dbReference>
<keyword evidence="4" id="KW-0539">Nucleus</keyword>
<dbReference type="PANTHER" id="PTHR31250">
    <property type="entry name" value="IQ DOMAIN-CONTAINING PROTEIN IQM3"/>
    <property type="match status" value="1"/>
</dbReference>
<accession>A0ABQ7UV85</accession>
<evidence type="ECO:0008006" key="8">
    <source>
        <dbReference type="Google" id="ProtNLM"/>
    </source>
</evidence>
<organism evidence="6 7">
    <name type="scientific">Solanum tuberosum</name>
    <name type="common">Potato</name>
    <dbReference type="NCBI Taxonomy" id="4113"/>
    <lineage>
        <taxon>Eukaryota</taxon>
        <taxon>Viridiplantae</taxon>
        <taxon>Streptophyta</taxon>
        <taxon>Embryophyta</taxon>
        <taxon>Tracheophyta</taxon>
        <taxon>Spermatophyta</taxon>
        <taxon>Magnoliopsida</taxon>
        <taxon>eudicotyledons</taxon>
        <taxon>Gunneridae</taxon>
        <taxon>Pentapetalae</taxon>
        <taxon>asterids</taxon>
        <taxon>lamiids</taxon>
        <taxon>Solanales</taxon>
        <taxon>Solanaceae</taxon>
        <taxon>Solanoideae</taxon>
        <taxon>Solaneae</taxon>
        <taxon>Solanum</taxon>
    </lineage>
</organism>
<proteinExistence type="predicted"/>
<evidence type="ECO:0000313" key="7">
    <source>
        <dbReference type="Proteomes" id="UP000826656"/>
    </source>
</evidence>